<comment type="caution">
    <text evidence="1">The sequence shown here is derived from an EMBL/GenBank/DDBJ whole genome shotgun (WGS) entry which is preliminary data.</text>
</comment>
<keyword evidence="2" id="KW-1185">Reference proteome</keyword>
<gene>
    <name evidence="1" type="ORF">JOC54_003198</name>
</gene>
<organism evidence="1 2">
    <name type="scientific">Shouchella xiaoxiensis</name>
    <dbReference type="NCBI Taxonomy" id="766895"/>
    <lineage>
        <taxon>Bacteria</taxon>
        <taxon>Bacillati</taxon>
        <taxon>Bacillota</taxon>
        <taxon>Bacilli</taxon>
        <taxon>Bacillales</taxon>
        <taxon>Bacillaceae</taxon>
        <taxon>Shouchella</taxon>
    </lineage>
</organism>
<dbReference type="EMBL" id="JAFBCV010000010">
    <property type="protein sequence ID" value="MBM7839918.1"/>
    <property type="molecule type" value="Genomic_DNA"/>
</dbReference>
<dbReference type="Proteomes" id="UP001179280">
    <property type="component" value="Unassembled WGS sequence"/>
</dbReference>
<proteinExistence type="predicted"/>
<sequence>MPEDAQFEREEINEAKGLYMLHYTSDQLAAVFNAADGYTNDNLDYREVRADLVPSEDNENAYVGIVFSSH</sequence>
<dbReference type="RefSeq" id="WP_204467238.1">
    <property type="nucleotide sequence ID" value="NZ_JAFBCV010000010.1"/>
</dbReference>
<accession>A0ABS2SWK3</accession>
<evidence type="ECO:0000313" key="1">
    <source>
        <dbReference type="EMBL" id="MBM7839918.1"/>
    </source>
</evidence>
<reference evidence="1" key="1">
    <citation type="submission" date="2021-01" db="EMBL/GenBank/DDBJ databases">
        <title>Genomic Encyclopedia of Type Strains, Phase IV (KMG-IV): sequencing the most valuable type-strain genomes for metagenomic binning, comparative biology and taxonomic classification.</title>
        <authorList>
            <person name="Goeker M."/>
        </authorList>
    </citation>
    <scope>NUCLEOTIDE SEQUENCE</scope>
    <source>
        <strain evidence="1">DSM 21943</strain>
    </source>
</reference>
<name>A0ABS2SWK3_9BACI</name>
<protein>
    <submittedName>
        <fullName evidence="1">Uncharacterized protein</fullName>
    </submittedName>
</protein>
<evidence type="ECO:0000313" key="2">
    <source>
        <dbReference type="Proteomes" id="UP001179280"/>
    </source>
</evidence>